<evidence type="ECO:0000313" key="2">
    <source>
        <dbReference type="Proteomes" id="UP000039324"/>
    </source>
</evidence>
<name>A0A0G4J5G2_PLABS</name>
<dbReference type="EMBL" id="CDSF01000133">
    <property type="protein sequence ID" value="CEP02800.1"/>
    <property type="molecule type" value="Genomic_DNA"/>
</dbReference>
<gene>
    <name evidence="1" type="ORF">PBRA_002767</name>
</gene>
<dbReference type="AlphaFoldDB" id="A0A0G4J5G2"/>
<accession>A0A0G4J5G2</accession>
<dbReference type="Proteomes" id="UP000039324">
    <property type="component" value="Unassembled WGS sequence"/>
</dbReference>
<sequence length="100" mass="11480">MAKSSGNAFGSHEPGRRYLEWRRRHSMWFDIRNELSKGIDPRSVTNESSRQVTRHIMMRSLFRANAKSQCCSASAMESRERTRLLMLSASVPASSFDIVE</sequence>
<reference evidence="1 2" key="1">
    <citation type="submission" date="2015-02" db="EMBL/GenBank/DDBJ databases">
        <authorList>
            <person name="Chooi Y.-H."/>
        </authorList>
    </citation>
    <scope>NUCLEOTIDE SEQUENCE [LARGE SCALE GENOMIC DNA]</scope>
    <source>
        <strain evidence="1">E3</strain>
    </source>
</reference>
<keyword evidence="2" id="KW-1185">Reference proteome</keyword>
<protein>
    <submittedName>
        <fullName evidence="1">Uncharacterized protein</fullName>
    </submittedName>
</protein>
<proteinExistence type="predicted"/>
<organism evidence="1 2">
    <name type="scientific">Plasmodiophora brassicae</name>
    <name type="common">Clubroot disease agent</name>
    <dbReference type="NCBI Taxonomy" id="37360"/>
    <lineage>
        <taxon>Eukaryota</taxon>
        <taxon>Sar</taxon>
        <taxon>Rhizaria</taxon>
        <taxon>Endomyxa</taxon>
        <taxon>Phytomyxea</taxon>
        <taxon>Plasmodiophorida</taxon>
        <taxon>Plasmodiophoridae</taxon>
        <taxon>Plasmodiophora</taxon>
    </lineage>
</organism>
<evidence type="ECO:0000313" key="1">
    <source>
        <dbReference type="EMBL" id="CEP02800.1"/>
    </source>
</evidence>